<accession>A0A5D6V3L9</accession>
<organism evidence="3 4">
    <name type="scientific">Hymenobacter lutimineralis</name>
    <dbReference type="NCBI Taxonomy" id="2606448"/>
    <lineage>
        <taxon>Bacteria</taxon>
        <taxon>Pseudomonadati</taxon>
        <taxon>Bacteroidota</taxon>
        <taxon>Cytophagia</taxon>
        <taxon>Cytophagales</taxon>
        <taxon>Hymenobacteraceae</taxon>
        <taxon>Hymenobacter</taxon>
    </lineage>
</organism>
<name>A0A5D6V3L9_9BACT</name>
<dbReference type="Gene3D" id="2.60.120.200">
    <property type="match status" value="1"/>
</dbReference>
<keyword evidence="4" id="KW-1185">Reference proteome</keyword>
<feature type="domain" description="Fibronectin type-III" evidence="2">
    <location>
        <begin position="540"/>
        <end position="632"/>
    </location>
</feature>
<dbReference type="EMBL" id="VTHL01000008">
    <property type="protein sequence ID" value="TYZ10146.1"/>
    <property type="molecule type" value="Genomic_DNA"/>
</dbReference>
<evidence type="ECO:0000313" key="3">
    <source>
        <dbReference type="EMBL" id="TYZ10146.1"/>
    </source>
</evidence>
<evidence type="ECO:0000313" key="4">
    <source>
        <dbReference type="Proteomes" id="UP000322791"/>
    </source>
</evidence>
<dbReference type="Pfam" id="PF00041">
    <property type="entry name" value="fn3"/>
    <property type="match status" value="1"/>
</dbReference>
<protein>
    <submittedName>
        <fullName evidence="3">T9SS type A sorting domain-containing protein</fullName>
    </submittedName>
</protein>
<dbReference type="NCBIfam" id="TIGR04183">
    <property type="entry name" value="Por_Secre_tail"/>
    <property type="match status" value="1"/>
</dbReference>
<reference evidence="3 4" key="1">
    <citation type="submission" date="2019-08" db="EMBL/GenBank/DDBJ databases">
        <authorList>
            <person name="Seo M.-J."/>
        </authorList>
    </citation>
    <scope>NUCLEOTIDE SEQUENCE [LARGE SCALE GENOMIC DNA]</scope>
    <source>
        <strain evidence="3 4">KIGAM108</strain>
    </source>
</reference>
<dbReference type="AlphaFoldDB" id="A0A5D6V3L9"/>
<dbReference type="InterPro" id="IPR003961">
    <property type="entry name" value="FN3_dom"/>
</dbReference>
<dbReference type="PROSITE" id="PS50853">
    <property type="entry name" value="FN3"/>
    <property type="match status" value="1"/>
</dbReference>
<dbReference type="Gene3D" id="2.60.40.10">
    <property type="entry name" value="Immunoglobulins"/>
    <property type="match status" value="2"/>
</dbReference>
<sequence length="890" mass="94140">MAYPYILQGCRQLLAAGLVMLSTGVGAQTLNYSARGFSASTGTYTDLGSTGVAIATANTDDANSAPQEIGFTFRYNGQEFTQFVLNTNGFVRLGTSAPAAMVAEAPASLAGSPALSTNAADVNLLMPFAHDLVASTAQPAEYRVATTGTAPNRVCTIQWKNVADKAAGTAVTQFDPLNFQLQLHEQSGIIAFVYGSFTATAAPALKAAGVGLKGSGTEPGQLTVLTKTPSNAWSVAKAQDKAYSGTSFFVRRPTVPASGLTYQFAPIPERDATVSTMYTLGQLPIGSATPHVLTAKVANVGLNSLTGVQVTLQVSGATEFTSTKTIDLAAQDTVLVTFDAYTPTVAGTNQVQVRVADDDNNANNALGLTQQVTTNLLGYADDAPLISGPTFADERLLLARYRLTRAQAVQAVNVLVPTTATNEGQTVYAVVLDAGGALVGRSLNYVVRPVDLGRELSLTLLSPIKAEAEVDFYVGLAQTLRTNTQVGTTAYNVVGLQAEKPVRPDSAYFMAPLEGGMPHSYRGGRFAITAQLTDVPACLAPGQLTATNTTATSTTLTFKPVEGASSYVIEYGPYGFLPGSAGATAIQNVPGGSPYQLTGLSSGQRYDVYLRSTCASGSSGYVGPVTIQTACATPTPALAGRIRLDFDNVKAGDLPCNVTVLNSNDDPQTWQTVVDYKADFSNAIRLFADYDTGKAADDWFFVGPIQADGGLDHNLTFRYRAESEALAEGLEVTVGAAATPEAQTTLLWKKTDITNTDYANPDETLLWKPATTGEYYLGFHGISEKERSYLFVDDIRLESIVTSVQKSLSSHLHLYPNPVANQLWLDLRGTNARGPLQVEILNMLGKRVYAGQAEATSPTALDVSRLAAGHYVLRVQAGNQVGVRPFQVQR</sequence>
<dbReference type="InterPro" id="IPR013783">
    <property type="entry name" value="Ig-like_fold"/>
</dbReference>
<feature type="chain" id="PRO_5023078271" evidence="1">
    <location>
        <begin position="28"/>
        <end position="890"/>
    </location>
</feature>
<dbReference type="Proteomes" id="UP000322791">
    <property type="component" value="Unassembled WGS sequence"/>
</dbReference>
<dbReference type="InterPro" id="IPR026444">
    <property type="entry name" value="Secre_tail"/>
</dbReference>
<keyword evidence="1" id="KW-0732">Signal</keyword>
<proteinExistence type="predicted"/>
<gene>
    <name evidence="3" type="ORF">FY528_09810</name>
</gene>
<dbReference type="InterPro" id="IPR036116">
    <property type="entry name" value="FN3_sf"/>
</dbReference>
<feature type="signal peptide" evidence="1">
    <location>
        <begin position="1"/>
        <end position="27"/>
    </location>
</feature>
<evidence type="ECO:0000256" key="1">
    <source>
        <dbReference type="SAM" id="SignalP"/>
    </source>
</evidence>
<dbReference type="SUPFAM" id="SSF49265">
    <property type="entry name" value="Fibronectin type III"/>
    <property type="match status" value="1"/>
</dbReference>
<dbReference type="Pfam" id="PF18962">
    <property type="entry name" value="Por_Secre_tail"/>
    <property type="match status" value="1"/>
</dbReference>
<dbReference type="SMART" id="SM00060">
    <property type="entry name" value="FN3"/>
    <property type="match status" value="1"/>
</dbReference>
<evidence type="ECO:0000259" key="2">
    <source>
        <dbReference type="PROSITE" id="PS50853"/>
    </source>
</evidence>
<comment type="caution">
    <text evidence="3">The sequence shown here is derived from an EMBL/GenBank/DDBJ whole genome shotgun (WGS) entry which is preliminary data.</text>
</comment>